<evidence type="ECO:0000256" key="5">
    <source>
        <dbReference type="ARBA" id="ARBA00023002"/>
    </source>
</evidence>
<dbReference type="PANTHER" id="PTHR13789">
    <property type="entry name" value="MONOOXYGENASE"/>
    <property type="match status" value="1"/>
</dbReference>
<keyword evidence="6 9" id="KW-0503">Monooxygenase</keyword>
<dbReference type="SUPFAM" id="SSF51905">
    <property type="entry name" value="FAD/NAD(P)-binding domain"/>
    <property type="match status" value="1"/>
</dbReference>
<evidence type="ECO:0000313" key="10">
    <source>
        <dbReference type="Proteomes" id="UP001396898"/>
    </source>
</evidence>
<evidence type="ECO:0000313" key="9">
    <source>
        <dbReference type="EMBL" id="KAK8017981.1"/>
    </source>
</evidence>
<evidence type="ECO:0000256" key="3">
    <source>
        <dbReference type="ARBA" id="ARBA00022630"/>
    </source>
</evidence>
<keyword evidence="4" id="KW-0274">FAD</keyword>
<evidence type="ECO:0000256" key="4">
    <source>
        <dbReference type="ARBA" id="ARBA00022827"/>
    </source>
</evidence>
<name>A0ABR1RSP9_9PEZI</name>
<dbReference type="Pfam" id="PF01494">
    <property type="entry name" value="FAD_binding_3"/>
    <property type="match status" value="1"/>
</dbReference>
<comment type="caution">
    <text evidence="9">The sequence shown here is derived from an EMBL/GenBank/DDBJ whole genome shotgun (WGS) entry which is preliminary data.</text>
</comment>
<dbReference type="InterPro" id="IPR050493">
    <property type="entry name" value="FAD-dep_Monooxygenase_BioMet"/>
</dbReference>
<dbReference type="GO" id="GO:0004497">
    <property type="term" value="F:monooxygenase activity"/>
    <property type="evidence" value="ECO:0007669"/>
    <property type="project" value="UniProtKB-KW"/>
</dbReference>
<comment type="pathway">
    <text evidence="1">Secondary metabolite biosynthesis.</text>
</comment>
<reference evidence="9 10" key="1">
    <citation type="submission" date="2023-01" db="EMBL/GenBank/DDBJ databases">
        <title>Analysis of 21 Apiospora genomes using comparative genomics revels a genus with tremendous synthesis potential of carbohydrate active enzymes and secondary metabolites.</title>
        <authorList>
            <person name="Sorensen T."/>
        </authorList>
    </citation>
    <scope>NUCLEOTIDE SEQUENCE [LARGE SCALE GENOMIC DNA]</scope>
    <source>
        <strain evidence="9 10">CBS 20057</strain>
    </source>
</reference>
<dbReference type="Proteomes" id="UP001396898">
    <property type="component" value="Unassembled WGS sequence"/>
</dbReference>
<proteinExistence type="inferred from homology"/>
<sequence>MPLNIVIVGAGIAGLVAATSLRQAGHSVLVLEKHGVSNVVGAALNVNLNGNRVLARLGFDPVRARVCRQHYWNILRGGDMKQLSSMPLGNNVAVHRADLNEELVRLATMESGGPDEDGTAWGPPVEIRVGCGVRGVSKDGMRVVLESGEEVRGDLVVGADGVHSAIKSYVVGQEGRGKADFSGMAAFRFLLKTDQLRADEELASLMEASGDVVSLLADTAETTKERHMIWYTCHGGELLNFVGIHPSNTTTIEDGTEELKSAMMAEFGHFDLKVQKLIELSSHIKRWPLFVHEALSTWVRGRVVLIGDAVHPMLPFGGQGAAQAMEDGAALGFLLQGLRDPTELDGLLVSFQSIRQNRAARVQILSSVRAGLERKVADKMVPYLDETVPKAPTSHGERMEHDASYDVYAACEKHML</sequence>
<dbReference type="Gene3D" id="3.50.50.60">
    <property type="entry name" value="FAD/NAD(P)-binding domain"/>
    <property type="match status" value="1"/>
</dbReference>
<gene>
    <name evidence="9" type="ORF">PG991_007171</name>
</gene>
<evidence type="ECO:0000256" key="6">
    <source>
        <dbReference type="ARBA" id="ARBA00023033"/>
    </source>
</evidence>
<organism evidence="9 10">
    <name type="scientific">Apiospora marii</name>
    <dbReference type="NCBI Taxonomy" id="335849"/>
    <lineage>
        <taxon>Eukaryota</taxon>
        <taxon>Fungi</taxon>
        <taxon>Dikarya</taxon>
        <taxon>Ascomycota</taxon>
        <taxon>Pezizomycotina</taxon>
        <taxon>Sordariomycetes</taxon>
        <taxon>Xylariomycetidae</taxon>
        <taxon>Amphisphaeriales</taxon>
        <taxon>Apiosporaceae</taxon>
        <taxon>Apiospora</taxon>
    </lineage>
</organism>
<keyword evidence="3" id="KW-0285">Flavoprotein</keyword>
<feature type="domain" description="FAD-binding" evidence="8">
    <location>
        <begin position="147"/>
        <end position="362"/>
    </location>
</feature>
<dbReference type="InterPro" id="IPR036188">
    <property type="entry name" value="FAD/NAD-bd_sf"/>
</dbReference>
<accession>A0ABR1RSP9</accession>
<dbReference type="PANTHER" id="PTHR13789:SF215">
    <property type="entry name" value="FAD-BINDING DOMAIN-CONTAINING PROTEIN-RELATED"/>
    <property type="match status" value="1"/>
</dbReference>
<comment type="similarity">
    <text evidence="2">Belongs to the paxM FAD-dependent monooxygenase family.</text>
</comment>
<protein>
    <submittedName>
        <fullName evidence="9">Monooxygenase- FAD-binding protein</fullName>
    </submittedName>
</protein>
<dbReference type="EMBL" id="JAQQWI010000010">
    <property type="protein sequence ID" value="KAK8017981.1"/>
    <property type="molecule type" value="Genomic_DNA"/>
</dbReference>
<keyword evidence="10" id="KW-1185">Reference proteome</keyword>
<dbReference type="SUPFAM" id="SSF54373">
    <property type="entry name" value="FAD-linked reductases, C-terminal domain"/>
    <property type="match status" value="1"/>
</dbReference>
<evidence type="ECO:0000256" key="2">
    <source>
        <dbReference type="ARBA" id="ARBA00007992"/>
    </source>
</evidence>
<keyword evidence="7" id="KW-0732">Signal</keyword>
<evidence type="ECO:0000256" key="7">
    <source>
        <dbReference type="SAM" id="SignalP"/>
    </source>
</evidence>
<keyword evidence="5" id="KW-0560">Oxidoreductase</keyword>
<dbReference type="PRINTS" id="PR00420">
    <property type="entry name" value="RNGMNOXGNASE"/>
</dbReference>
<feature type="signal peptide" evidence="7">
    <location>
        <begin position="1"/>
        <end position="18"/>
    </location>
</feature>
<evidence type="ECO:0000256" key="1">
    <source>
        <dbReference type="ARBA" id="ARBA00005179"/>
    </source>
</evidence>
<dbReference type="InterPro" id="IPR002938">
    <property type="entry name" value="FAD-bd"/>
</dbReference>
<evidence type="ECO:0000259" key="8">
    <source>
        <dbReference type="Pfam" id="PF01494"/>
    </source>
</evidence>
<feature type="chain" id="PRO_5047363873" evidence="7">
    <location>
        <begin position="19"/>
        <end position="416"/>
    </location>
</feature>
<dbReference type="Pfam" id="PF13450">
    <property type="entry name" value="NAD_binding_8"/>
    <property type="match status" value="1"/>
</dbReference>